<keyword evidence="1" id="KW-0378">Hydrolase</keyword>
<evidence type="ECO:0000313" key="2">
    <source>
        <dbReference type="Proteomes" id="UP001596058"/>
    </source>
</evidence>
<sequence>MVGEAHDGESSLVEGDGFPDPAFEPNALLVQAEVPGPLAETFGEGKVVPFEREPCDVDLLDQSCGKRWNFNWNTNGCSAPSFTPKVSTWNILFAGPCARHDFGYRNVKPLSGKDWKKKYKKRTDQSFLKDMQRICDGLSGVKKVTCKAVAATYFTVVDDWAS</sequence>
<dbReference type="InterPro" id="IPR015141">
    <property type="entry name" value="PLipase_A2_prok/fun"/>
</dbReference>
<dbReference type="EC" id="3.1.1.4" evidence="1"/>
<organism evidence="1 2">
    <name type="scientific">Nonomuraea insulae</name>
    <dbReference type="NCBI Taxonomy" id="1616787"/>
    <lineage>
        <taxon>Bacteria</taxon>
        <taxon>Bacillati</taxon>
        <taxon>Actinomycetota</taxon>
        <taxon>Actinomycetes</taxon>
        <taxon>Streptosporangiales</taxon>
        <taxon>Streptosporangiaceae</taxon>
        <taxon>Nonomuraea</taxon>
    </lineage>
</organism>
<comment type="caution">
    <text evidence="1">The sequence shown here is derived from an EMBL/GenBank/DDBJ whole genome shotgun (WGS) entry which is preliminary data.</text>
</comment>
<dbReference type="GO" id="GO:0004623">
    <property type="term" value="F:phospholipase A2 activity"/>
    <property type="evidence" value="ECO:0007669"/>
    <property type="project" value="UniProtKB-EC"/>
</dbReference>
<dbReference type="RefSeq" id="WP_379512235.1">
    <property type="nucleotide sequence ID" value="NZ_JBHSPA010000005.1"/>
</dbReference>
<gene>
    <name evidence="1" type="ORF">ACFPZ3_02350</name>
</gene>
<accession>A0ABW1CD94</accession>
<reference evidence="2" key="1">
    <citation type="journal article" date="2019" name="Int. J. Syst. Evol. Microbiol.">
        <title>The Global Catalogue of Microorganisms (GCM) 10K type strain sequencing project: providing services to taxonomists for standard genome sequencing and annotation.</title>
        <authorList>
            <consortium name="The Broad Institute Genomics Platform"/>
            <consortium name="The Broad Institute Genome Sequencing Center for Infectious Disease"/>
            <person name="Wu L."/>
            <person name="Ma J."/>
        </authorList>
    </citation>
    <scope>NUCLEOTIDE SEQUENCE [LARGE SCALE GENOMIC DNA]</scope>
    <source>
        <strain evidence="2">CCUG 53903</strain>
    </source>
</reference>
<dbReference type="Pfam" id="PF09056">
    <property type="entry name" value="Phospholip_A2_3"/>
    <property type="match status" value="1"/>
</dbReference>
<dbReference type="InterPro" id="IPR036444">
    <property type="entry name" value="PLipase_A2_dom_sf"/>
</dbReference>
<protein>
    <submittedName>
        <fullName evidence="1">Phospholipase A2</fullName>
        <ecNumber evidence="1">3.1.1.4</ecNumber>
    </submittedName>
</protein>
<keyword evidence="2" id="KW-1185">Reference proteome</keyword>
<name>A0ABW1CD94_9ACTN</name>
<proteinExistence type="predicted"/>
<evidence type="ECO:0000313" key="1">
    <source>
        <dbReference type="EMBL" id="MFC5822686.1"/>
    </source>
</evidence>
<dbReference type="EMBL" id="JBHSPA010000005">
    <property type="protein sequence ID" value="MFC5822686.1"/>
    <property type="molecule type" value="Genomic_DNA"/>
</dbReference>
<dbReference type="Proteomes" id="UP001596058">
    <property type="component" value="Unassembled WGS sequence"/>
</dbReference>
<dbReference type="Gene3D" id="1.20.90.10">
    <property type="entry name" value="Phospholipase A2 domain"/>
    <property type="match status" value="1"/>
</dbReference>
<dbReference type="SUPFAM" id="SSF48619">
    <property type="entry name" value="Phospholipase A2, PLA2"/>
    <property type="match status" value="1"/>
</dbReference>